<evidence type="ECO:0000259" key="3">
    <source>
        <dbReference type="Pfam" id="PF12480"/>
    </source>
</evidence>
<feature type="region of interest" description="Disordered" evidence="2">
    <location>
        <begin position="486"/>
        <end position="607"/>
    </location>
</feature>
<feature type="compositionally biased region" description="Low complexity" evidence="2">
    <location>
        <begin position="388"/>
        <end position="403"/>
    </location>
</feature>
<comment type="similarity">
    <text evidence="1">Belongs to the GARIN family.</text>
</comment>
<dbReference type="PANTHER" id="PTHR22574:SF2">
    <property type="entry name" value="GOLGI-ASSOCIATED RAB2 INTERACTOR PROTEIN 3"/>
    <property type="match status" value="1"/>
</dbReference>
<keyword evidence="5" id="KW-1185">Reference proteome</keyword>
<dbReference type="Proteomes" id="UP000700334">
    <property type="component" value="Unassembled WGS sequence"/>
</dbReference>
<evidence type="ECO:0000256" key="1">
    <source>
        <dbReference type="ARBA" id="ARBA00038379"/>
    </source>
</evidence>
<feature type="region of interest" description="Disordered" evidence="2">
    <location>
        <begin position="326"/>
        <end position="412"/>
    </location>
</feature>
<feature type="compositionally biased region" description="Polar residues" evidence="2">
    <location>
        <begin position="597"/>
        <end position="607"/>
    </location>
</feature>
<feature type="region of interest" description="Disordered" evidence="2">
    <location>
        <begin position="186"/>
        <end position="221"/>
    </location>
</feature>
<dbReference type="InterPro" id="IPR022168">
    <property type="entry name" value="GARIL-like_Rab2B-bd"/>
</dbReference>
<name>A0A8J6ACD4_GALPY</name>
<feature type="compositionally biased region" description="Basic and acidic residues" evidence="2">
    <location>
        <begin position="201"/>
        <end position="221"/>
    </location>
</feature>
<feature type="compositionally biased region" description="Basic residues" evidence="2">
    <location>
        <begin position="569"/>
        <end position="578"/>
    </location>
</feature>
<dbReference type="GO" id="GO:0005634">
    <property type="term" value="C:nucleus"/>
    <property type="evidence" value="ECO:0007669"/>
    <property type="project" value="TreeGrafter"/>
</dbReference>
<proteinExistence type="inferred from homology"/>
<feature type="domain" description="Golgi associated RAB2 interactor protein-like Rab2B-binding" evidence="3">
    <location>
        <begin position="121"/>
        <end position="189"/>
    </location>
</feature>
<gene>
    <name evidence="4" type="ORF">J0S82_020077</name>
</gene>
<dbReference type="PANTHER" id="PTHR22574">
    <property type="match status" value="1"/>
</dbReference>
<reference evidence="4" key="1">
    <citation type="journal article" date="2021" name="Evol. Appl.">
        <title>The genome of the Pyrenean desman and the effects of bottlenecks and inbreeding on the genomic landscape of an endangered species.</title>
        <authorList>
            <person name="Escoda L."/>
            <person name="Castresana J."/>
        </authorList>
    </citation>
    <scope>NUCLEOTIDE SEQUENCE</scope>
    <source>
        <strain evidence="4">IBE-C5619</strain>
    </source>
</reference>
<feature type="compositionally biased region" description="Basic and acidic residues" evidence="2">
    <location>
        <begin position="555"/>
        <end position="565"/>
    </location>
</feature>
<evidence type="ECO:0000313" key="4">
    <source>
        <dbReference type="EMBL" id="KAG8508789.1"/>
    </source>
</evidence>
<dbReference type="OrthoDB" id="9665533at2759"/>
<feature type="compositionally biased region" description="Polar residues" evidence="2">
    <location>
        <begin position="186"/>
        <end position="197"/>
    </location>
</feature>
<organism evidence="4 5">
    <name type="scientific">Galemys pyrenaicus</name>
    <name type="common">Iberian desman</name>
    <name type="synonym">Pyrenean desman</name>
    <dbReference type="NCBI Taxonomy" id="202257"/>
    <lineage>
        <taxon>Eukaryota</taxon>
        <taxon>Metazoa</taxon>
        <taxon>Chordata</taxon>
        <taxon>Craniata</taxon>
        <taxon>Vertebrata</taxon>
        <taxon>Euteleostomi</taxon>
        <taxon>Mammalia</taxon>
        <taxon>Eutheria</taxon>
        <taxon>Laurasiatheria</taxon>
        <taxon>Eulipotyphla</taxon>
        <taxon>Talpidae</taxon>
        <taxon>Galemys</taxon>
    </lineage>
</organism>
<evidence type="ECO:0000313" key="5">
    <source>
        <dbReference type="Proteomes" id="UP000700334"/>
    </source>
</evidence>
<evidence type="ECO:0000256" key="2">
    <source>
        <dbReference type="SAM" id="MobiDB-lite"/>
    </source>
</evidence>
<dbReference type="EMBL" id="JAGFMF010011983">
    <property type="protein sequence ID" value="KAG8508789.1"/>
    <property type="molecule type" value="Genomic_DNA"/>
</dbReference>
<feature type="compositionally biased region" description="Basic and acidic residues" evidence="2">
    <location>
        <begin position="530"/>
        <end position="541"/>
    </location>
</feature>
<dbReference type="AlphaFoldDB" id="A0A8J6ACD4"/>
<dbReference type="Pfam" id="PF12480">
    <property type="entry name" value="GARIL_Rab2_bd"/>
    <property type="match status" value="1"/>
</dbReference>
<accession>A0A8J6ACD4</accession>
<comment type="caution">
    <text evidence="4">The sequence shown here is derived from an EMBL/GenBank/DDBJ whole genome shotgun (WGS) entry which is preliminary data.</text>
</comment>
<sequence length="682" mass="70911">MKRTMSGECLLPYYTAHSYRSMGVFNTCMGDLQRQLYKGGEYDIFKYAPMFESDFIQISKKGEVIDVHNRVRMVTVGIASTSPILPLPDVMLLARPTKVCEEHHARHVRTSRGKGRRFTKTLELTRLLPLKFVKISIHDREKQQLRLKLATGRTFYLQLCPSSDAREDLFCYWEKLVYLLRPPVESCSSSPTLQTGDMATEDEKSLATRESHGERTETGLHKLRDVSGISSSAYAGGEGIQYAPRGGTSVGPKTPVNARRLTGLSLAGTSSAGGLAVAGTGSSPDGGVAVAGTRSSPAGGLVVAGTGSSPAGGLAVAGTRSSPAGGLTLAGTGSSPDGGLAVAGTRSSPGGGLAVAGTRSSPAGGTAVAGTRSSPAGGSMSIAATKTAGAGPSPGSAALAGVATKAPGESGSGKMIAAAANISSETTGTALAGAASSTSLGVSTGTSTTVSPSQLSVVFAGAITARSPSAERAGSPAPLVSTLKSEGYMSERDGSQKVSKPSANSRKERKERREKKDRTSSRKSSRHHRTGESHHRSDKSTRKSSSHRSVSGHASSKDNKKDKGQSSRGRGRSTHKSSSHSSTSKEARTAPKVAKSRSATNSVTLSKKSSKIGSFFRSFKVIPGSKTLLTSQERGVDIVATSVEKHNIEAKLEKAPDRSDLEISGTVTSEVMETIYIETKST</sequence>
<protein>
    <submittedName>
        <fullName evidence="4">Protein FAM71B</fullName>
    </submittedName>
</protein>